<keyword evidence="2" id="KW-0732">Signal</keyword>
<dbReference type="AlphaFoldDB" id="A0A934S0L4"/>
<evidence type="ECO:0000313" key="3">
    <source>
        <dbReference type="EMBL" id="MBK1878804.1"/>
    </source>
</evidence>
<reference evidence="3" key="1">
    <citation type="submission" date="2021-01" db="EMBL/GenBank/DDBJ databases">
        <title>Modified the classification status of verrucomicrobia.</title>
        <authorList>
            <person name="Feng X."/>
        </authorList>
    </citation>
    <scope>NUCLEOTIDE SEQUENCE</scope>
    <source>
        <strain evidence="3">KCTC 13126</strain>
    </source>
</reference>
<feature type="signal peptide" evidence="2">
    <location>
        <begin position="1"/>
        <end position="19"/>
    </location>
</feature>
<evidence type="ECO:0000256" key="1">
    <source>
        <dbReference type="SAM" id="Phobius"/>
    </source>
</evidence>
<name>A0A934S0L4_9BACT</name>
<gene>
    <name evidence="3" type="ORF">JIN87_18120</name>
</gene>
<organism evidence="3 4">
    <name type="scientific">Pelagicoccus mobilis</name>
    <dbReference type="NCBI Taxonomy" id="415221"/>
    <lineage>
        <taxon>Bacteria</taxon>
        <taxon>Pseudomonadati</taxon>
        <taxon>Verrucomicrobiota</taxon>
        <taxon>Opitutia</taxon>
        <taxon>Puniceicoccales</taxon>
        <taxon>Pelagicoccaceae</taxon>
        <taxon>Pelagicoccus</taxon>
    </lineage>
</organism>
<dbReference type="RefSeq" id="WP_200357018.1">
    <property type="nucleotide sequence ID" value="NZ_JAENIL010000035.1"/>
</dbReference>
<accession>A0A934S0L4</accession>
<feature type="transmembrane region" description="Helical" evidence="1">
    <location>
        <begin position="35"/>
        <end position="52"/>
    </location>
</feature>
<feature type="chain" id="PRO_5037367838" evidence="2">
    <location>
        <begin position="20"/>
        <end position="61"/>
    </location>
</feature>
<dbReference type="Proteomes" id="UP000617628">
    <property type="component" value="Unassembled WGS sequence"/>
</dbReference>
<evidence type="ECO:0000313" key="4">
    <source>
        <dbReference type="Proteomes" id="UP000617628"/>
    </source>
</evidence>
<keyword evidence="4" id="KW-1185">Reference proteome</keyword>
<evidence type="ECO:0000256" key="2">
    <source>
        <dbReference type="SAM" id="SignalP"/>
    </source>
</evidence>
<sequence length="61" mass="6404">MKKTLASLASLLIAASASAHTSGVPHTHNESPLNWATILTVIAALAVSAFAFKSLRKMSNR</sequence>
<keyword evidence="1" id="KW-0472">Membrane</keyword>
<comment type="caution">
    <text evidence="3">The sequence shown here is derived from an EMBL/GenBank/DDBJ whole genome shotgun (WGS) entry which is preliminary data.</text>
</comment>
<keyword evidence="1" id="KW-1133">Transmembrane helix</keyword>
<keyword evidence="1" id="KW-0812">Transmembrane</keyword>
<protein>
    <submittedName>
        <fullName evidence="3">Uncharacterized protein</fullName>
    </submittedName>
</protein>
<proteinExistence type="predicted"/>
<dbReference type="EMBL" id="JAENIL010000035">
    <property type="protein sequence ID" value="MBK1878804.1"/>
    <property type="molecule type" value="Genomic_DNA"/>
</dbReference>